<evidence type="ECO:0000256" key="7">
    <source>
        <dbReference type="RuleBase" id="RU000461"/>
    </source>
</evidence>
<reference evidence="8 9" key="1">
    <citation type="journal article" date="2024" name="J. Plant Pathol.">
        <title>Sequence and assembly of the genome of Seiridium unicorne, isolate CBS 538.82, causal agent of cypress canker disease.</title>
        <authorList>
            <person name="Scali E."/>
            <person name="Rocca G.D."/>
            <person name="Danti R."/>
            <person name="Garbelotto M."/>
            <person name="Barberini S."/>
            <person name="Baroncelli R."/>
            <person name="Emiliani G."/>
        </authorList>
    </citation>
    <scope>NUCLEOTIDE SEQUENCE [LARGE SCALE GENOMIC DNA]</scope>
    <source>
        <strain evidence="8 9">BM-138-508</strain>
    </source>
</reference>
<keyword evidence="6 7" id="KW-0503">Monooxygenase</keyword>
<dbReference type="EMBL" id="JARVKF010000413">
    <property type="protein sequence ID" value="KAK9415715.1"/>
    <property type="molecule type" value="Genomic_DNA"/>
</dbReference>
<comment type="caution">
    <text evidence="8">The sequence shown here is derived from an EMBL/GenBank/DDBJ whole genome shotgun (WGS) entry which is preliminary data.</text>
</comment>
<dbReference type="InterPro" id="IPR050529">
    <property type="entry name" value="CYP450_sterol_14alpha_dmase"/>
</dbReference>
<evidence type="ECO:0000256" key="4">
    <source>
        <dbReference type="ARBA" id="ARBA00022723"/>
    </source>
</evidence>
<evidence type="ECO:0000313" key="9">
    <source>
        <dbReference type="Proteomes" id="UP001408356"/>
    </source>
</evidence>
<dbReference type="CDD" id="cd11040">
    <property type="entry name" value="CYP7_CYP8-like"/>
    <property type="match status" value="1"/>
</dbReference>
<dbReference type="Proteomes" id="UP001408356">
    <property type="component" value="Unassembled WGS sequence"/>
</dbReference>
<comment type="cofactor">
    <cofactor evidence="1">
        <name>heme</name>
        <dbReference type="ChEBI" id="CHEBI:30413"/>
    </cofactor>
</comment>
<keyword evidence="7" id="KW-0560">Oxidoreductase</keyword>
<evidence type="ECO:0000256" key="6">
    <source>
        <dbReference type="ARBA" id="ARBA00023033"/>
    </source>
</evidence>
<evidence type="ECO:0000256" key="2">
    <source>
        <dbReference type="ARBA" id="ARBA00010617"/>
    </source>
</evidence>
<evidence type="ECO:0000256" key="1">
    <source>
        <dbReference type="ARBA" id="ARBA00001971"/>
    </source>
</evidence>
<sequence>MNANGAEVELAKHNIGHIRPFFQDSNALLSQARLYFGNTKEPFALTIAGSTTYVITRAQDVAEAYRNNSTLSWTDFLLELMRGLGNDELCVEAVANPLPRSKEGFPNPHGKPLVTLARDMHIHQLHPGEQLDDLERRFLRWFERHLEPDAMLNTYNGSVSPRGKDVAVTVPLVQWCSELFTLASQEAYFGPELAQIDPNLHQTFLVFDELSCQILYQYPSLLARRMRAAKAQLQHSMEAYLRLPRSKRTGNAWFTDAFEAECRAVGIIEEQIAIMFFTVYWGANANTRRAAYWLLAHLLDTPGLLASLRAETNAAFNEDGHLNPAHLHDASNNQCFESVWNETIRMSAYASSVRYITRDTTIGGKILRQGHRLMIPYRQLHFDEDVFGPSVDELRPERFGFNIAATCGEQNKGSGAHRNLTRGDSWRPFGGGVTMCPGRYIAKRSVHMFMALLLHRYDVESVGQRTVPEPEMGKPVLGIMSVKDGSGQVRVRLTPRNSK</sequence>
<evidence type="ECO:0008006" key="10">
    <source>
        <dbReference type="Google" id="ProtNLM"/>
    </source>
</evidence>
<organism evidence="8 9">
    <name type="scientific">Seiridium unicorne</name>
    <dbReference type="NCBI Taxonomy" id="138068"/>
    <lineage>
        <taxon>Eukaryota</taxon>
        <taxon>Fungi</taxon>
        <taxon>Dikarya</taxon>
        <taxon>Ascomycota</taxon>
        <taxon>Pezizomycotina</taxon>
        <taxon>Sordariomycetes</taxon>
        <taxon>Xylariomycetidae</taxon>
        <taxon>Amphisphaeriales</taxon>
        <taxon>Sporocadaceae</taxon>
        <taxon>Seiridium</taxon>
    </lineage>
</organism>
<keyword evidence="5 7" id="KW-0408">Iron</keyword>
<dbReference type="Pfam" id="PF00067">
    <property type="entry name" value="p450"/>
    <property type="match status" value="1"/>
</dbReference>
<evidence type="ECO:0000256" key="5">
    <source>
        <dbReference type="ARBA" id="ARBA00023004"/>
    </source>
</evidence>
<gene>
    <name evidence="8" type="ORF">SUNI508_10193</name>
</gene>
<evidence type="ECO:0000256" key="3">
    <source>
        <dbReference type="ARBA" id="ARBA00022617"/>
    </source>
</evidence>
<dbReference type="PROSITE" id="PS00086">
    <property type="entry name" value="CYTOCHROME_P450"/>
    <property type="match status" value="1"/>
</dbReference>
<dbReference type="PANTHER" id="PTHR24304">
    <property type="entry name" value="CYTOCHROME P450 FAMILY 7"/>
    <property type="match status" value="1"/>
</dbReference>
<name>A0ABR2UM51_9PEZI</name>
<evidence type="ECO:0000313" key="8">
    <source>
        <dbReference type="EMBL" id="KAK9415715.1"/>
    </source>
</evidence>
<accession>A0ABR2UM51</accession>
<proteinExistence type="inferred from homology"/>
<dbReference type="SUPFAM" id="SSF48264">
    <property type="entry name" value="Cytochrome P450"/>
    <property type="match status" value="1"/>
</dbReference>
<dbReference type="InterPro" id="IPR001128">
    <property type="entry name" value="Cyt_P450"/>
</dbReference>
<dbReference type="PANTHER" id="PTHR24304:SF2">
    <property type="entry name" value="24-HYDROXYCHOLESTEROL 7-ALPHA-HYDROXYLASE"/>
    <property type="match status" value="1"/>
</dbReference>
<dbReference type="InterPro" id="IPR036396">
    <property type="entry name" value="Cyt_P450_sf"/>
</dbReference>
<dbReference type="InterPro" id="IPR002403">
    <property type="entry name" value="Cyt_P450_E_grp-IV"/>
</dbReference>
<keyword evidence="9" id="KW-1185">Reference proteome</keyword>
<protein>
    <recommendedName>
        <fullName evidence="10">Cytochrome P450</fullName>
    </recommendedName>
</protein>
<keyword evidence="4 7" id="KW-0479">Metal-binding</keyword>
<keyword evidence="3 7" id="KW-0349">Heme</keyword>
<dbReference type="Gene3D" id="1.10.630.10">
    <property type="entry name" value="Cytochrome P450"/>
    <property type="match status" value="1"/>
</dbReference>
<dbReference type="InterPro" id="IPR017972">
    <property type="entry name" value="Cyt_P450_CS"/>
</dbReference>
<comment type="similarity">
    <text evidence="2 7">Belongs to the cytochrome P450 family.</text>
</comment>
<dbReference type="PRINTS" id="PR00465">
    <property type="entry name" value="EP450IV"/>
</dbReference>